<gene>
    <name evidence="1" type="ORF">AMATHDRAFT_62189</name>
</gene>
<evidence type="ECO:0000313" key="2">
    <source>
        <dbReference type="Proteomes" id="UP000242287"/>
    </source>
</evidence>
<evidence type="ECO:0000313" key="1">
    <source>
        <dbReference type="EMBL" id="PFH49906.1"/>
    </source>
</evidence>
<dbReference type="Proteomes" id="UP000242287">
    <property type="component" value="Unassembled WGS sequence"/>
</dbReference>
<keyword evidence="2" id="KW-1185">Reference proteome</keyword>
<dbReference type="OrthoDB" id="3263285at2759"/>
<reference evidence="1 2" key="1">
    <citation type="submission" date="2014-02" db="EMBL/GenBank/DDBJ databases">
        <title>Transposable element dynamics among asymbiotic and ectomycorrhizal Amanita fungi.</title>
        <authorList>
            <consortium name="DOE Joint Genome Institute"/>
            <person name="Hess J."/>
            <person name="Skrede I."/>
            <person name="Wolfe B."/>
            <person name="LaButti K."/>
            <person name="Ohm R.A."/>
            <person name="Grigoriev I.V."/>
            <person name="Pringle A."/>
        </authorList>
    </citation>
    <scope>NUCLEOTIDE SEQUENCE [LARGE SCALE GENOMIC DNA]</scope>
    <source>
        <strain evidence="1 2">SKay4041</strain>
    </source>
</reference>
<protein>
    <submittedName>
        <fullName evidence="1">Uncharacterized protein</fullName>
    </submittedName>
</protein>
<accession>A0A2A9NQ70</accession>
<sequence length="384" mass="43894">MQLQQYIQPLLKGHWALRFHTRTLLLKGGELLGVKYLVPCLRRWFHFGNVDDASAFLKDVVRVSEEEGNEPLLVIKEHVGEEKEYRVAVYSMTPDCHDAVSLIAKGSQRVGPGLSLMDARFGIILEREFSDNYLSTGRGRDPKWRWTQVPKNVYWIKERQWRGERALIRQMTKPVFGSMVTPSLEGVVPLPIPDAPASAEGACGDEEFTTLIKPLYSRGWYVVYNHQLRKLSNAEITLKKYPIMTGFYDLKMFDVAVAFTQDVLTLARAENIAVSLWVDSRTVTVQGTSEMSMNISLREARFAILVERLFAEKYKGHPRTDDVHPLSLLAQPQTVKELRNHPLSNVNPKVYENLRVQKMVQATLRKKGDTIEYIGENEKAEDES</sequence>
<feature type="non-terminal residue" evidence="1">
    <location>
        <position position="384"/>
    </location>
</feature>
<name>A0A2A9NQ70_9AGAR</name>
<dbReference type="AlphaFoldDB" id="A0A2A9NQ70"/>
<proteinExistence type="predicted"/>
<dbReference type="EMBL" id="KZ302016">
    <property type="protein sequence ID" value="PFH49906.1"/>
    <property type="molecule type" value="Genomic_DNA"/>
</dbReference>
<organism evidence="1 2">
    <name type="scientific">Amanita thiersii Skay4041</name>
    <dbReference type="NCBI Taxonomy" id="703135"/>
    <lineage>
        <taxon>Eukaryota</taxon>
        <taxon>Fungi</taxon>
        <taxon>Dikarya</taxon>
        <taxon>Basidiomycota</taxon>
        <taxon>Agaricomycotina</taxon>
        <taxon>Agaricomycetes</taxon>
        <taxon>Agaricomycetidae</taxon>
        <taxon>Agaricales</taxon>
        <taxon>Pluteineae</taxon>
        <taxon>Amanitaceae</taxon>
        <taxon>Amanita</taxon>
    </lineage>
</organism>